<dbReference type="RefSeq" id="WP_128442270.1">
    <property type="nucleotide sequence ID" value="NZ_SBIP01000002.1"/>
</dbReference>
<dbReference type="OrthoDB" id="9878844at2"/>
<organism evidence="2 3">
    <name type="scientific">Neorhizobium lilium</name>
    <dbReference type="NCBI Taxonomy" id="2503024"/>
    <lineage>
        <taxon>Bacteria</taxon>
        <taxon>Pseudomonadati</taxon>
        <taxon>Pseudomonadota</taxon>
        <taxon>Alphaproteobacteria</taxon>
        <taxon>Hyphomicrobiales</taxon>
        <taxon>Rhizobiaceae</taxon>
        <taxon>Rhizobium/Agrobacterium group</taxon>
        <taxon>Neorhizobium</taxon>
    </lineage>
</organism>
<evidence type="ECO:0000313" key="3">
    <source>
        <dbReference type="Proteomes" id="UP000287687"/>
    </source>
</evidence>
<name>A0A3S4UPQ8_9HYPH</name>
<gene>
    <name evidence="2" type="ORF">EPK99_06585</name>
</gene>
<proteinExistence type="predicted"/>
<reference evidence="2 3" key="1">
    <citation type="submission" date="2019-01" db="EMBL/GenBank/DDBJ databases">
        <title>The draft genome of Rhizobium sp. 24NR.</title>
        <authorList>
            <person name="Liu L."/>
            <person name="Liang L."/>
            <person name="Shi S."/>
            <person name="Xu L."/>
            <person name="Wang X."/>
            <person name="Li L."/>
            <person name="Zhang X."/>
        </authorList>
    </citation>
    <scope>NUCLEOTIDE SEQUENCE [LARGE SCALE GENOMIC DNA]</scope>
    <source>
        <strain evidence="2 3">24NR</strain>
    </source>
</reference>
<keyword evidence="1" id="KW-0472">Membrane</keyword>
<keyword evidence="3" id="KW-1185">Reference proteome</keyword>
<protein>
    <submittedName>
        <fullName evidence="2">Uncharacterized protein</fullName>
    </submittedName>
</protein>
<dbReference type="AlphaFoldDB" id="A0A3S4UPQ8"/>
<dbReference type="Proteomes" id="UP000287687">
    <property type="component" value="Unassembled WGS sequence"/>
</dbReference>
<keyword evidence="1" id="KW-0812">Transmembrane</keyword>
<evidence type="ECO:0000313" key="2">
    <source>
        <dbReference type="EMBL" id="RWX78292.1"/>
    </source>
</evidence>
<comment type="caution">
    <text evidence="2">The sequence shown here is derived from an EMBL/GenBank/DDBJ whole genome shotgun (WGS) entry which is preliminary data.</text>
</comment>
<evidence type="ECO:0000256" key="1">
    <source>
        <dbReference type="SAM" id="Phobius"/>
    </source>
</evidence>
<dbReference type="EMBL" id="SBIP01000002">
    <property type="protein sequence ID" value="RWX78292.1"/>
    <property type="molecule type" value="Genomic_DNA"/>
</dbReference>
<accession>A0A3S4UPQ8</accession>
<sequence length="59" mass="6767">MSDEKKVSVDLSSGYGWGIVFAFFMFWHQSGWYRVDCGLGVQKACELIAAEKDYREVKP</sequence>
<keyword evidence="1" id="KW-1133">Transmembrane helix</keyword>
<feature type="transmembrane region" description="Helical" evidence="1">
    <location>
        <begin position="7"/>
        <end position="27"/>
    </location>
</feature>